<protein>
    <submittedName>
        <fullName evidence="2">Zinc-binding metallopeptidase</fullName>
    </submittedName>
</protein>
<dbReference type="PIRSF" id="PIRSF012641">
    <property type="entry name" value="UCP012641"/>
    <property type="match status" value="1"/>
</dbReference>
<dbReference type="Proteomes" id="UP001501490">
    <property type="component" value="Unassembled WGS sequence"/>
</dbReference>
<dbReference type="Pfam" id="PF10005">
    <property type="entry name" value="Zn_ribbon_DZR_6"/>
    <property type="match status" value="1"/>
</dbReference>
<dbReference type="InterPro" id="IPR031321">
    <property type="entry name" value="UCP012641"/>
</dbReference>
<dbReference type="Pfam" id="PF15887">
    <property type="entry name" value="Peptidase_Mx"/>
    <property type="match status" value="1"/>
</dbReference>
<name>A0ABP6ZEZ5_9ACTN</name>
<dbReference type="Gene3D" id="3.40.390.70">
    <property type="match status" value="1"/>
</dbReference>
<dbReference type="RefSeq" id="WP_344801665.1">
    <property type="nucleotide sequence ID" value="NZ_BAABAB010000005.1"/>
</dbReference>
<proteinExistence type="predicted"/>
<gene>
    <name evidence="2" type="ORF">GCM10022236_06690</name>
</gene>
<dbReference type="InterPro" id="IPR011201">
    <property type="entry name" value="Zinc-ribbon_6_bact"/>
</dbReference>
<sequence length="317" mass="34598">MRAFSCPQCHARLYFENSVCVSCGSAVAYDRDAGTIALAEGRDMCANLDLNGCNWLADPASDSGFCLSCRLTRTRPADADLAGLADYYVAEEAKRWLVFSLDELGLPVVVTDGFTGLAFDLLSSARTPVTTGYLNGVITFDLAETQDAHREQLRVSMAEPYRTVLGHFRHEIGHYYCELLVLTAGRGEEFRALFGDETRSYAEALDEHYSDGPGSSWPADMISGYAAMHPLEDFAETFAHFLHITDTLQTAAEFGLGAGAVDPGRPFAEVIAQQWLPVSAALNQINKSLGKGELYPFLLTQPVIDKLDFVSRAVRGA</sequence>
<organism evidence="2 3">
    <name type="scientific">Microlunatus ginsengisoli</name>
    <dbReference type="NCBI Taxonomy" id="363863"/>
    <lineage>
        <taxon>Bacteria</taxon>
        <taxon>Bacillati</taxon>
        <taxon>Actinomycetota</taxon>
        <taxon>Actinomycetes</taxon>
        <taxon>Propionibacteriales</taxon>
        <taxon>Propionibacteriaceae</taxon>
        <taxon>Microlunatus</taxon>
    </lineage>
</organism>
<keyword evidence="3" id="KW-1185">Reference proteome</keyword>
<reference evidence="3" key="1">
    <citation type="journal article" date="2019" name="Int. J. Syst. Evol. Microbiol.">
        <title>The Global Catalogue of Microorganisms (GCM) 10K type strain sequencing project: providing services to taxonomists for standard genome sequencing and annotation.</title>
        <authorList>
            <consortium name="The Broad Institute Genomics Platform"/>
            <consortium name="The Broad Institute Genome Sequencing Center for Infectious Disease"/>
            <person name="Wu L."/>
            <person name="Ma J."/>
        </authorList>
    </citation>
    <scope>NUCLEOTIDE SEQUENCE [LARGE SCALE GENOMIC DNA]</scope>
    <source>
        <strain evidence="3">JCM 16929</strain>
    </source>
</reference>
<evidence type="ECO:0000313" key="3">
    <source>
        <dbReference type="Proteomes" id="UP001501490"/>
    </source>
</evidence>
<evidence type="ECO:0000259" key="1">
    <source>
        <dbReference type="Pfam" id="PF10005"/>
    </source>
</evidence>
<feature type="domain" description="Zinc-ribbon" evidence="1">
    <location>
        <begin position="4"/>
        <end position="78"/>
    </location>
</feature>
<evidence type="ECO:0000313" key="2">
    <source>
        <dbReference type="EMBL" id="GAA3607548.1"/>
    </source>
</evidence>
<comment type="caution">
    <text evidence="2">The sequence shown here is derived from an EMBL/GenBank/DDBJ whole genome shotgun (WGS) entry which is preliminary data.</text>
</comment>
<dbReference type="EMBL" id="BAABAB010000005">
    <property type="protein sequence ID" value="GAA3607548.1"/>
    <property type="molecule type" value="Genomic_DNA"/>
</dbReference>
<accession>A0ABP6ZEZ5</accession>